<sequence length="171" mass="18797">MATKMPEEIRAEICKIAYDESKKGLDLQDATLASVRQSAVAIGTLCGLVATFLGREVLTMLSKPQAGADCLTQVSAAVALTALFVSLLVVADLLRPKAGWKLHSSARIILGQFADRSNPVDLDVVYEELAKFKEGHFESNRRSLTRQYPKIYALIFLLFVQVVAWIFALLP</sequence>
<dbReference type="AlphaFoldDB" id="A0A9X3YKU7"/>
<keyword evidence="1" id="KW-0472">Membrane</keyword>
<comment type="caution">
    <text evidence="2">The sequence shown here is derived from an EMBL/GenBank/DDBJ whole genome shotgun (WGS) entry which is preliminary data.</text>
</comment>
<feature type="transmembrane region" description="Helical" evidence="1">
    <location>
        <begin position="38"/>
        <end position="54"/>
    </location>
</feature>
<dbReference type="Proteomes" id="UP001139971">
    <property type="component" value="Unassembled WGS sequence"/>
</dbReference>
<dbReference type="EMBL" id="JAOVZO020000011">
    <property type="protein sequence ID" value="MDC8012543.1"/>
    <property type="molecule type" value="Genomic_DNA"/>
</dbReference>
<accession>A0A9X3YKU7</accession>
<name>A0A9X3YKU7_9GAMM</name>
<feature type="transmembrane region" description="Helical" evidence="1">
    <location>
        <begin position="151"/>
        <end position="170"/>
    </location>
</feature>
<organism evidence="2 3">
    <name type="scientific">Tahibacter soli</name>
    <dbReference type="NCBI Taxonomy" id="2983605"/>
    <lineage>
        <taxon>Bacteria</taxon>
        <taxon>Pseudomonadati</taxon>
        <taxon>Pseudomonadota</taxon>
        <taxon>Gammaproteobacteria</taxon>
        <taxon>Lysobacterales</taxon>
        <taxon>Rhodanobacteraceae</taxon>
        <taxon>Tahibacter</taxon>
    </lineage>
</organism>
<evidence type="ECO:0000313" key="3">
    <source>
        <dbReference type="Proteomes" id="UP001139971"/>
    </source>
</evidence>
<protein>
    <submittedName>
        <fullName evidence="2">Uncharacterized protein</fullName>
    </submittedName>
</protein>
<reference evidence="2" key="1">
    <citation type="submission" date="2023-02" db="EMBL/GenBank/DDBJ databases">
        <title>Tahibacter soli sp. nov. isolated from soil.</title>
        <authorList>
            <person name="Baek J.H."/>
            <person name="Lee J.K."/>
            <person name="Choi D.G."/>
            <person name="Jeon C.O."/>
        </authorList>
    </citation>
    <scope>NUCLEOTIDE SEQUENCE</scope>
    <source>
        <strain evidence="2">BL</strain>
    </source>
</reference>
<keyword evidence="1" id="KW-1133">Transmembrane helix</keyword>
<evidence type="ECO:0000313" key="2">
    <source>
        <dbReference type="EMBL" id="MDC8012543.1"/>
    </source>
</evidence>
<gene>
    <name evidence="2" type="ORF">OD750_008280</name>
</gene>
<keyword evidence="3" id="KW-1185">Reference proteome</keyword>
<keyword evidence="1" id="KW-0812">Transmembrane</keyword>
<proteinExistence type="predicted"/>
<feature type="transmembrane region" description="Helical" evidence="1">
    <location>
        <begin position="74"/>
        <end position="94"/>
    </location>
</feature>
<dbReference type="RefSeq" id="WP_263541116.1">
    <property type="nucleotide sequence ID" value="NZ_JAOVZO020000011.1"/>
</dbReference>
<evidence type="ECO:0000256" key="1">
    <source>
        <dbReference type="SAM" id="Phobius"/>
    </source>
</evidence>